<dbReference type="AlphaFoldDB" id="A0A163IHD3"/>
<dbReference type="Proteomes" id="UP000076837">
    <property type="component" value="Unassembled WGS sequence"/>
</dbReference>
<feature type="compositionally biased region" description="Basic and acidic residues" evidence="1">
    <location>
        <begin position="672"/>
        <end position="682"/>
    </location>
</feature>
<gene>
    <name evidence="2" type="ORF">ST47_g3036</name>
</gene>
<feature type="region of interest" description="Disordered" evidence="1">
    <location>
        <begin position="179"/>
        <end position="219"/>
    </location>
</feature>
<feature type="compositionally biased region" description="Acidic residues" evidence="1">
    <location>
        <begin position="192"/>
        <end position="203"/>
    </location>
</feature>
<name>A0A163IHD3_DIDRA</name>
<accession>A0A163IHD3</accession>
<comment type="caution">
    <text evidence="2">The sequence shown here is derived from an EMBL/GenBank/DDBJ whole genome shotgun (WGS) entry which is preliminary data.</text>
</comment>
<protein>
    <submittedName>
        <fullName evidence="2">Uncharacterized protein</fullName>
    </submittedName>
</protein>
<feature type="compositionally biased region" description="Basic residues" evidence="1">
    <location>
        <begin position="640"/>
        <end position="656"/>
    </location>
</feature>
<sequence length="830" mass="91086">MSQYPFPSSIAPLEPYYGKQLTEDESTWGSSSNPALPALRPGAASDVFMGASTSHNYEDEDQDFFEAMQYNTSGIAHDEYSFAENLEASWPSHVAQDPLQLPTNDISDQTLGRFDMSTAMSDPNYFSSIAASTNRVTQAVEVPTSLPPTELSNCLLIDPLSETSINALAVDSSYQGPAVATKASSHPRAAGSDDDDNDADDSSSDLRINMADKVPGRGGFQHAFLRDATEKSQGNVPDDSSLEATQRIPSSSLIEARVIAKPRKSRGKKQLNKSSTATEQVPPVFPEPDATYDFAVTDKDDVFLDPKPEAEFGTHESHLVKKVSDATRDLKVQNKPVSQTLPTLGQQRVLWHPPADDHSIPTTPAHYKICFDLLVRAIDYSGEDVVERRDSKEFQRRWIDREHYDPGFVQVLAKQVLDTMIDVHRNGWTYYVQDPAFRLMYHKTMYFTFRDRFNVTALVLKYSKTTCDGILKGQRLYDVIGNSYHLETRVTSNKKANSDRAIKLAKIKKEEEATGQKVAKRTHDANEEEEPSDQANSSKKPRKRAIVSGGTHLPAEAPYTVSSGLIAESATNTIAKVPRSRAVGRGSAKTSKKRSTKIAASKSPDSGDAPPRPTSPKRRLSQIQEEDEHDEEDSVVPPAKKAKPTSKAIARGKKSSGKATSKPKSASQAQNKSDRSDYEERPSAPPHALESPLLNLWLTLPLRLNESLVALHLACLDKKPELGTDVVDREAHRLERALPNQATLVATTTSTTGNSTSCNFLDSTPIEKLSSSLYHPTHSVDLSGSPSIAGCRLVLTTESPSEAASVAGPTLLRYMEQQVAFAFDNRLSQV</sequence>
<feature type="compositionally biased region" description="Acidic residues" evidence="1">
    <location>
        <begin position="624"/>
        <end position="634"/>
    </location>
</feature>
<feature type="compositionally biased region" description="Polar residues" evidence="1">
    <location>
        <begin position="657"/>
        <end position="671"/>
    </location>
</feature>
<feature type="region of interest" description="Disordered" evidence="1">
    <location>
        <begin position="577"/>
        <end position="689"/>
    </location>
</feature>
<dbReference type="EMBL" id="JYNV01000120">
    <property type="protein sequence ID" value="KZM25763.1"/>
    <property type="molecule type" value="Genomic_DNA"/>
</dbReference>
<evidence type="ECO:0000313" key="3">
    <source>
        <dbReference type="Proteomes" id="UP000076837"/>
    </source>
</evidence>
<dbReference type="OrthoDB" id="3791931at2759"/>
<organism evidence="2 3">
    <name type="scientific">Didymella rabiei</name>
    <name type="common">Chickpea ascochyta blight fungus</name>
    <name type="synonym">Mycosphaerella rabiei</name>
    <dbReference type="NCBI Taxonomy" id="5454"/>
    <lineage>
        <taxon>Eukaryota</taxon>
        <taxon>Fungi</taxon>
        <taxon>Dikarya</taxon>
        <taxon>Ascomycota</taxon>
        <taxon>Pezizomycotina</taxon>
        <taxon>Dothideomycetes</taxon>
        <taxon>Pleosporomycetidae</taxon>
        <taxon>Pleosporales</taxon>
        <taxon>Pleosporineae</taxon>
        <taxon>Didymellaceae</taxon>
        <taxon>Ascochyta</taxon>
    </lineage>
</organism>
<proteinExistence type="predicted"/>
<keyword evidence="3" id="KW-1185">Reference proteome</keyword>
<feature type="region of interest" description="Disordered" evidence="1">
    <location>
        <begin position="510"/>
        <end position="557"/>
    </location>
</feature>
<feature type="region of interest" description="Disordered" evidence="1">
    <location>
        <begin position="259"/>
        <end position="287"/>
    </location>
</feature>
<reference evidence="2 3" key="1">
    <citation type="journal article" date="2016" name="Sci. Rep.">
        <title>Draft genome sequencing and secretome analysis of fungal phytopathogen Ascochyta rabiei provides insight into the necrotrophic effector repertoire.</title>
        <authorList>
            <person name="Verma S."/>
            <person name="Gazara R.K."/>
            <person name="Nizam S."/>
            <person name="Parween S."/>
            <person name="Chattopadhyay D."/>
            <person name="Verma P.K."/>
        </authorList>
    </citation>
    <scope>NUCLEOTIDE SEQUENCE [LARGE SCALE GENOMIC DNA]</scope>
    <source>
        <strain evidence="2 3">ArDII</strain>
    </source>
</reference>
<evidence type="ECO:0000313" key="2">
    <source>
        <dbReference type="EMBL" id="KZM25763.1"/>
    </source>
</evidence>
<feature type="region of interest" description="Disordered" evidence="1">
    <location>
        <begin position="230"/>
        <end position="249"/>
    </location>
</feature>
<evidence type="ECO:0000256" key="1">
    <source>
        <dbReference type="SAM" id="MobiDB-lite"/>
    </source>
</evidence>
<feature type="compositionally biased region" description="Basic residues" evidence="1">
    <location>
        <begin position="260"/>
        <end position="271"/>
    </location>
</feature>